<evidence type="ECO:0000256" key="1">
    <source>
        <dbReference type="ARBA" id="ARBA00023015"/>
    </source>
</evidence>
<dbReference type="EMBL" id="JBHSAY010000005">
    <property type="protein sequence ID" value="MFC4130550.1"/>
    <property type="molecule type" value="Genomic_DNA"/>
</dbReference>
<keyword evidence="2 4" id="KW-0238">DNA-binding</keyword>
<dbReference type="PANTHER" id="PTHR30055:SF238">
    <property type="entry name" value="MYCOFACTOCIN BIOSYNTHESIS TRANSCRIPTIONAL REGULATOR MFTR-RELATED"/>
    <property type="match status" value="1"/>
</dbReference>
<dbReference type="Pfam" id="PF00440">
    <property type="entry name" value="TetR_N"/>
    <property type="match status" value="1"/>
</dbReference>
<dbReference type="InterPro" id="IPR001647">
    <property type="entry name" value="HTH_TetR"/>
</dbReference>
<protein>
    <submittedName>
        <fullName evidence="6">TetR/AcrR family transcriptional regulator</fullName>
    </submittedName>
</protein>
<dbReference type="PROSITE" id="PS50977">
    <property type="entry name" value="HTH_TETR_2"/>
    <property type="match status" value="1"/>
</dbReference>
<dbReference type="Proteomes" id="UP001595816">
    <property type="component" value="Unassembled WGS sequence"/>
</dbReference>
<keyword evidence="1" id="KW-0805">Transcription regulation</keyword>
<evidence type="ECO:0000256" key="3">
    <source>
        <dbReference type="ARBA" id="ARBA00023163"/>
    </source>
</evidence>
<dbReference type="InterPro" id="IPR009057">
    <property type="entry name" value="Homeodomain-like_sf"/>
</dbReference>
<keyword evidence="3" id="KW-0804">Transcription</keyword>
<dbReference type="PANTHER" id="PTHR30055">
    <property type="entry name" value="HTH-TYPE TRANSCRIPTIONAL REGULATOR RUTR"/>
    <property type="match status" value="1"/>
</dbReference>
<dbReference type="InterPro" id="IPR041347">
    <property type="entry name" value="MftR_C"/>
</dbReference>
<evidence type="ECO:0000313" key="6">
    <source>
        <dbReference type="EMBL" id="MFC4130550.1"/>
    </source>
</evidence>
<dbReference type="InterPro" id="IPR023772">
    <property type="entry name" value="DNA-bd_HTH_TetR-type_CS"/>
</dbReference>
<accession>A0ABV8LJQ9</accession>
<feature type="DNA-binding region" description="H-T-H motif" evidence="4">
    <location>
        <begin position="42"/>
        <end position="61"/>
    </location>
</feature>
<gene>
    <name evidence="6" type="ORF">ACFOZ4_08030</name>
</gene>
<evidence type="ECO:0000256" key="4">
    <source>
        <dbReference type="PROSITE-ProRule" id="PRU00335"/>
    </source>
</evidence>
<name>A0ABV8LJQ9_9ACTN</name>
<dbReference type="Pfam" id="PF17754">
    <property type="entry name" value="TetR_C_14"/>
    <property type="match status" value="1"/>
</dbReference>
<organism evidence="6 7">
    <name type="scientific">Hamadaea flava</name>
    <dbReference type="NCBI Taxonomy" id="1742688"/>
    <lineage>
        <taxon>Bacteria</taxon>
        <taxon>Bacillati</taxon>
        <taxon>Actinomycetota</taxon>
        <taxon>Actinomycetes</taxon>
        <taxon>Micromonosporales</taxon>
        <taxon>Micromonosporaceae</taxon>
        <taxon>Hamadaea</taxon>
    </lineage>
</organism>
<reference evidence="7" key="1">
    <citation type="journal article" date="2019" name="Int. J. Syst. Evol. Microbiol.">
        <title>The Global Catalogue of Microorganisms (GCM) 10K type strain sequencing project: providing services to taxonomists for standard genome sequencing and annotation.</title>
        <authorList>
            <consortium name="The Broad Institute Genomics Platform"/>
            <consortium name="The Broad Institute Genome Sequencing Center for Infectious Disease"/>
            <person name="Wu L."/>
            <person name="Ma J."/>
        </authorList>
    </citation>
    <scope>NUCLEOTIDE SEQUENCE [LARGE SCALE GENOMIC DNA]</scope>
    <source>
        <strain evidence="7">CGMCC 4.7289</strain>
    </source>
</reference>
<feature type="domain" description="HTH tetR-type" evidence="5">
    <location>
        <begin position="19"/>
        <end position="79"/>
    </location>
</feature>
<comment type="caution">
    <text evidence="6">The sequence shown here is derived from an EMBL/GenBank/DDBJ whole genome shotgun (WGS) entry which is preliminary data.</text>
</comment>
<dbReference type="PROSITE" id="PS01081">
    <property type="entry name" value="HTH_TETR_1"/>
    <property type="match status" value="1"/>
</dbReference>
<evidence type="ECO:0000259" key="5">
    <source>
        <dbReference type="PROSITE" id="PS50977"/>
    </source>
</evidence>
<evidence type="ECO:0000256" key="2">
    <source>
        <dbReference type="ARBA" id="ARBA00023125"/>
    </source>
</evidence>
<keyword evidence="7" id="KW-1185">Reference proteome</keyword>
<proteinExistence type="predicted"/>
<evidence type="ECO:0000313" key="7">
    <source>
        <dbReference type="Proteomes" id="UP001595816"/>
    </source>
</evidence>
<dbReference type="Gene3D" id="1.10.10.60">
    <property type="entry name" value="Homeodomain-like"/>
    <property type="match status" value="1"/>
</dbReference>
<sequence length="202" mass="22194">MTTETIASAPEGLRERKKAATRQALHQAALRLAVEKGYAEVTVDAIADAALVSRRTFSNYFGSKEDALLYGDRNRGEQLVEQLRAQPADRTAWQALRGSAVQLYTGLENLDPQWVAQLRLIRRHPAILAQQVANHGRLEQGLAEELTTRPGGLDSLAARVLAAAFLAALRAAITVWLDEGGRRRGLPEMVDRALDELAKQYA</sequence>
<dbReference type="InterPro" id="IPR050109">
    <property type="entry name" value="HTH-type_TetR-like_transc_reg"/>
</dbReference>
<dbReference type="Gene3D" id="1.10.357.10">
    <property type="entry name" value="Tetracycline Repressor, domain 2"/>
    <property type="match status" value="1"/>
</dbReference>
<dbReference type="RefSeq" id="WP_253757686.1">
    <property type="nucleotide sequence ID" value="NZ_JAMZDZ010000001.1"/>
</dbReference>
<dbReference type="SUPFAM" id="SSF46689">
    <property type="entry name" value="Homeodomain-like"/>
    <property type="match status" value="1"/>
</dbReference>